<keyword evidence="3" id="KW-1185">Reference proteome</keyword>
<dbReference type="EMBL" id="CAUJNA010000054">
    <property type="protein sequence ID" value="CAJ1371092.1"/>
    <property type="molecule type" value="Genomic_DNA"/>
</dbReference>
<organism evidence="2 3">
    <name type="scientific">Effrenium voratum</name>
    <dbReference type="NCBI Taxonomy" id="2562239"/>
    <lineage>
        <taxon>Eukaryota</taxon>
        <taxon>Sar</taxon>
        <taxon>Alveolata</taxon>
        <taxon>Dinophyceae</taxon>
        <taxon>Suessiales</taxon>
        <taxon>Symbiodiniaceae</taxon>
        <taxon>Effrenium</taxon>
    </lineage>
</organism>
<comment type="caution">
    <text evidence="2">The sequence shown here is derived from an EMBL/GenBank/DDBJ whole genome shotgun (WGS) entry which is preliminary data.</text>
</comment>
<dbReference type="Proteomes" id="UP001178507">
    <property type="component" value="Unassembled WGS sequence"/>
</dbReference>
<accession>A0AA36HM65</accession>
<evidence type="ECO:0000313" key="2">
    <source>
        <dbReference type="EMBL" id="CAJ1371092.1"/>
    </source>
</evidence>
<reference evidence="2" key="1">
    <citation type="submission" date="2023-08" db="EMBL/GenBank/DDBJ databases">
        <authorList>
            <person name="Chen Y."/>
            <person name="Shah S."/>
            <person name="Dougan E. K."/>
            <person name="Thang M."/>
            <person name="Chan C."/>
        </authorList>
    </citation>
    <scope>NUCLEOTIDE SEQUENCE</scope>
</reference>
<protein>
    <submittedName>
        <fullName evidence="2">Uncharacterized protein</fullName>
    </submittedName>
</protein>
<feature type="transmembrane region" description="Helical" evidence="1">
    <location>
        <begin position="107"/>
        <end position="129"/>
    </location>
</feature>
<proteinExistence type="predicted"/>
<feature type="transmembrane region" description="Helical" evidence="1">
    <location>
        <begin position="34"/>
        <end position="55"/>
    </location>
</feature>
<sequence>MLASCNQAFAWCMYFGCKWMLATREFQDASEDKMLLQLELATLVSLLAFFAIWVLDKLADLDATGDEVDHAIIQVIGGFSILVGFAWEQCFDRAIEVIAADQQRYNLVPPMITKLVLAAACICIIIPAWRKWILPMVLREGWRFGFVIDGSDARWRKVFKSKRWHWLMHRYGIQTVGFKKPSMKEAAMKREKNPGHAFQKRRNEKGLFKILQRERILQIGCDEENMLSPNARTGNRPTLMYGNGGLASPLLQKNHPELGAVKEAISALKKQLQQLSEEERCDATHYRQQMGSLSEEIAKLSTWTAELGLGL</sequence>
<gene>
    <name evidence="2" type="ORF">EVOR1521_LOCUS1500</name>
</gene>
<feature type="transmembrane region" description="Helical" evidence="1">
    <location>
        <begin position="67"/>
        <end position="87"/>
    </location>
</feature>
<name>A0AA36HM65_9DINO</name>
<evidence type="ECO:0000256" key="1">
    <source>
        <dbReference type="SAM" id="Phobius"/>
    </source>
</evidence>
<keyword evidence="1" id="KW-0472">Membrane</keyword>
<keyword evidence="1" id="KW-1133">Transmembrane helix</keyword>
<keyword evidence="1" id="KW-0812">Transmembrane</keyword>
<evidence type="ECO:0000313" key="3">
    <source>
        <dbReference type="Proteomes" id="UP001178507"/>
    </source>
</evidence>
<dbReference type="AlphaFoldDB" id="A0AA36HM65"/>